<name>A0ABY5KVM5_9CELL</name>
<evidence type="ECO:0000313" key="2">
    <source>
        <dbReference type="Proteomes" id="UP001316189"/>
    </source>
</evidence>
<sequence>MTIQATLERNLETWVCPPTPVALPAGNDRLHDGAGSVPRRPAMAHAAAFRAGAGIVASIHATSAVARAALQEAEFALMREADLLEKAITGVAPASR</sequence>
<protein>
    <submittedName>
        <fullName evidence="1">Uncharacterized protein</fullName>
    </submittedName>
</protein>
<gene>
    <name evidence="1" type="ORF">NP064_08495</name>
</gene>
<organism evidence="1 2">
    <name type="scientific">Cellulomonas chengniuliangii</name>
    <dbReference type="NCBI Taxonomy" id="2968084"/>
    <lineage>
        <taxon>Bacteria</taxon>
        <taxon>Bacillati</taxon>
        <taxon>Actinomycetota</taxon>
        <taxon>Actinomycetes</taxon>
        <taxon>Micrococcales</taxon>
        <taxon>Cellulomonadaceae</taxon>
        <taxon>Cellulomonas</taxon>
    </lineage>
</organism>
<dbReference type="RefSeq" id="WP_227569217.1">
    <property type="nucleotide sequence ID" value="NZ_CP101988.1"/>
</dbReference>
<evidence type="ECO:0000313" key="1">
    <source>
        <dbReference type="EMBL" id="UUI73888.1"/>
    </source>
</evidence>
<dbReference type="EMBL" id="CP101988">
    <property type="protein sequence ID" value="UUI73888.1"/>
    <property type="molecule type" value="Genomic_DNA"/>
</dbReference>
<keyword evidence="2" id="KW-1185">Reference proteome</keyword>
<proteinExistence type="predicted"/>
<accession>A0ABY5KVM5</accession>
<reference evidence="1 2" key="1">
    <citation type="submission" date="2022-07" db="EMBL/GenBank/DDBJ databases">
        <title>Novel species in genus cellulomonas.</title>
        <authorList>
            <person name="Ye L."/>
        </authorList>
    </citation>
    <scope>NUCLEOTIDE SEQUENCE [LARGE SCALE GENOMIC DNA]</scope>
    <source>
        <strain evidence="2">zg-Y338</strain>
    </source>
</reference>
<dbReference type="Proteomes" id="UP001316189">
    <property type="component" value="Chromosome"/>
</dbReference>